<keyword evidence="1" id="KW-0880">Kelch repeat</keyword>
<proteinExistence type="predicted"/>
<dbReference type="OrthoDB" id="8185403at2759"/>
<gene>
    <name evidence="4" type="ORF">CAPTEDRAFT_207275</name>
</gene>
<dbReference type="EMBL" id="KB299468">
    <property type="protein sequence ID" value="ELU07964.1"/>
    <property type="molecule type" value="Genomic_DNA"/>
</dbReference>
<accession>R7UN50</accession>
<dbReference type="InterPro" id="IPR006652">
    <property type="entry name" value="Kelch_1"/>
</dbReference>
<dbReference type="PANTHER" id="PTHR45632">
    <property type="entry name" value="LD33804P"/>
    <property type="match status" value="1"/>
</dbReference>
<dbReference type="EnsemblMetazoa" id="CapteT207275">
    <property type="protein sequence ID" value="CapteP207275"/>
    <property type="gene ID" value="CapteG207275"/>
</dbReference>
<reference evidence="5" key="3">
    <citation type="submission" date="2015-06" db="UniProtKB">
        <authorList>
            <consortium name="EnsemblMetazoa"/>
        </authorList>
    </citation>
    <scope>IDENTIFICATION</scope>
</reference>
<organism evidence="4">
    <name type="scientific">Capitella teleta</name>
    <name type="common">Polychaete worm</name>
    <dbReference type="NCBI Taxonomy" id="283909"/>
    <lineage>
        <taxon>Eukaryota</taxon>
        <taxon>Metazoa</taxon>
        <taxon>Spiralia</taxon>
        <taxon>Lophotrochozoa</taxon>
        <taxon>Annelida</taxon>
        <taxon>Polychaeta</taxon>
        <taxon>Sedentaria</taxon>
        <taxon>Scolecida</taxon>
        <taxon>Capitellidae</taxon>
        <taxon>Capitella</taxon>
    </lineage>
</organism>
<reference evidence="4 6" key="2">
    <citation type="journal article" date="2013" name="Nature">
        <title>Insights into bilaterian evolution from three spiralian genomes.</title>
        <authorList>
            <person name="Simakov O."/>
            <person name="Marletaz F."/>
            <person name="Cho S.J."/>
            <person name="Edsinger-Gonzales E."/>
            <person name="Havlak P."/>
            <person name="Hellsten U."/>
            <person name="Kuo D.H."/>
            <person name="Larsson T."/>
            <person name="Lv J."/>
            <person name="Arendt D."/>
            <person name="Savage R."/>
            <person name="Osoegawa K."/>
            <person name="de Jong P."/>
            <person name="Grimwood J."/>
            <person name="Chapman J.A."/>
            <person name="Shapiro H."/>
            <person name="Aerts A."/>
            <person name="Otillar R.P."/>
            <person name="Terry A.Y."/>
            <person name="Boore J.L."/>
            <person name="Grigoriev I.V."/>
            <person name="Lindberg D.R."/>
            <person name="Seaver E.C."/>
            <person name="Weisblat D.A."/>
            <person name="Putnam N.H."/>
            <person name="Rokhsar D.S."/>
        </authorList>
    </citation>
    <scope>NUCLEOTIDE SEQUENCE</scope>
    <source>
        <strain evidence="4 6">I ESC-2004</strain>
    </source>
</reference>
<dbReference type="Proteomes" id="UP000014760">
    <property type="component" value="Unassembled WGS sequence"/>
</dbReference>
<evidence type="ECO:0000256" key="1">
    <source>
        <dbReference type="ARBA" id="ARBA00022441"/>
    </source>
</evidence>
<dbReference type="SMART" id="SM00612">
    <property type="entry name" value="Kelch"/>
    <property type="match status" value="4"/>
</dbReference>
<dbReference type="SUPFAM" id="SSF117281">
    <property type="entry name" value="Kelch motif"/>
    <property type="match status" value="1"/>
</dbReference>
<sequence length="480" mass="55032">MTADEETRRALNNTMLTSTRITKLFKSDLEEWLNPSSHQKERQALQALRSSREELKELLVKRALLETELKDRNSTLDAAADPDDLNLMDLSERVSFSISEQDRILQEIQGLHVEFEKIQKKSQLHLENQIKRLCEDATLFIEMKKEIDQTIERCREDIQLTRNFRNQTFGFCRGRNADSETAKTTIQHQCVQTVVTGLHSILIGDWRSDMWMHTDDNKWGAMTNIPFDRKEYSACESPNGIIVSGGFVGCYDENTPKSDCYEYYAAAQQWNMLPSMKTPRYNHCIIYYNNQLIVIAGRIAQSTELVSVERLQSGQWQPLPSLPYALSYALVVVVLGRLFVLSGWKSHAAHLGVLEMNSTGWQLRAPMPEECVNGGVATLDEKIYVVGGRNRQCMRYDPRADSWVILQKPLFEHPCSPALVWKDKIVVFGGNRTDAIEQYCIESDEWETWPLKMPVRANMRFALKTNNSIGGIHKDSQAEV</sequence>
<dbReference type="PANTHER" id="PTHR45632:SF3">
    <property type="entry name" value="KELCH-LIKE PROTEIN 32"/>
    <property type="match status" value="1"/>
</dbReference>
<dbReference type="HOGENOM" id="CLU_558068_0_0_1"/>
<feature type="coiled-coil region" evidence="3">
    <location>
        <begin position="38"/>
        <end position="68"/>
    </location>
</feature>
<evidence type="ECO:0000313" key="6">
    <source>
        <dbReference type="Proteomes" id="UP000014760"/>
    </source>
</evidence>
<evidence type="ECO:0000256" key="2">
    <source>
        <dbReference type="ARBA" id="ARBA00022737"/>
    </source>
</evidence>
<dbReference type="EMBL" id="AMQN01006892">
    <property type="status" value="NOT_ANNOTATED_CDS"/>
    <property type="molecule type" value="Genomic_DNA"/>
</dbReference>
<keyword evidence="6" id="KW-1185">Reference proteome</keyword>
<dbReference type="Pfam" id="PF01344">
    <property type="entry name" value="Kelch_1"/>
    <property type="match status" value="1"/>
</dbReference>
<reference evidence="6" key="1">
    <citation type="submission" date="2012-12" db="EMBL/GenBank/DDBJ databases">
        <authorList>
            <person name="Hellsten U."/>
            <person name="Grimwood J."/>
            <person name="Chapman J.A."/>
            <person name="Shapiro H."/>
            <person name="Aerts A."/>
            <person name="Otillar R.P."/>
            <person name="Terry A.Y."/>
            <person name="Boore J.L."/>
            <person name="Simakov O."/>
            <person name="Marletaz F."/>
            <person name="Cho S.-J."/>
            <person name="Edsinger-Gonzales E."/>
            <person name="Havlak P."/>
            <person name="Kuo D.-H."/>
            <person name="Larsson T."/>
            <person name="Lv J."/>
            <person name="Arendt D."/>
            <person name="Savage R."/>
            <person name="Osoegawa K."/>
            <person name="de Jong P."/>
            <person name="Lindberg D.R."/>
            <person name="Seaver E.C."/>
            <person name="Weisblat D.A."/>
            <person name="Putnam N.H."/>
            <person name="Grigoriev I.V."/>
            <person name="Rokhsar D.S."/>
        </authorList>
    </citation>
    <scope>NUCLEOTIDE SEQUENCE</scope>
    <source>
        <strain evidence="6">I ESC-2004</strain>
    </source>
</reference>
<evidence type="ECO:0000313" key="5">
    <source>
        <dbReference type="EnsemblMetazoa" id="CapteP207275"/>
    </source>
</evidence>
<dbReference type="STRING" id="283909.R7UN50"/>
<protein>
    <submittedName>
        <fullName evidence="4 5">Uncharacterized protein</fullName>
    </submittedName>
</protein>
<keyword evidence="2" id="KW-0677">Repeat</keyword>
<evidence type="ECO:0000256" key="3">
    <source>
        <dbReference type="SAM" id="Coils"/>
    </source>
</evidence>
<evidence type="ECO:0000313" key="4">
    <source>
        <dbReference type="EMBL" id="ELU07964.1"/>
    </source>
</evidence>
<keyword evidence="3" id="KW-0175">Coiled coil</keyword>
<dbReference type="InterPro" id="IPR015915">
    <property type="entry name" value="Kelch-typ_b-propeller"/>
</dbReference>
<dbReference type="AlphaFoldDB" id="R7UN50"/>
<dbReference type="Gene3D" id="2.120.10.80">
    <property type="entry name" value="Kelch-type beta propeller"/>
    <property type="match status" value="1"/>
</dbReference>
<dbReference type="EMBL" id="AMQN01006893">
    <property type="status" value="NOT_ANNOTATED_CDS"/>
    <property type="molecule type" value="Genomic_DNA"/>
</dbReference>
<name>R7UN50_CAPTE</name>